<dbReference type="InterPro" id="IPR051162">
    <property type="entry name" value="T4SS_component"/>
</dbReference>
<sequence>MFKRRKQESPPGKKQPSLFDGAADWKDVLAPSVVREVGPGVPSLKGKATDYWVEIGSTVDFARFFRVFYAALTTGGTLAGMLNPLYTGDVGEADCDVALHLLPADPTRTVWELERKIAQLEAEHAEEKSSARRLAIQAKIEELKQRYAAVRIADQKVFFASLQVAVSSTDFDAFRRACNLAVKRFAGKGIHLRAADTRQLQALFEMTPLDLHPVKGIFRDMESSNVADLLPLGIGGLRHRAGVPLGVDPSGGLVLYDSWHPSLGNYNIVVFGRSGFGKSFLVKLLTARSTPLGVRTAIIDPEHEYENLMVGLGCPYIRLHPSSKHRLNIFDVDIVEEDDGSVKVDLDGAVQAVQAVVFRMIRVYDPSVLTGQVKVLVQEKIKELYARRGITEDPGSLYESSWEGDRLRVAGVPKRMPTLSELHGLMEATPELEKAAQLLKPFTRKGGVAAQAIFDCETNFDVKGLPAFAFSVAGLDEEIMKPLGLFIATKWAWEKFGRDRRAKKRVVVDEAQTMMDTPETAKWLEDCFRRARKRNISMCAGTQGFEVFLRVPQGLGILKNSSTKVLMRQEPIDIQAVREKFNLSEGEAGFLLKAPKGWGIIRADNDAAIFFGKSTDEEYRWFTSDPNDILKRGGPNAG</sequence>
<dbReference type="AlphaFoldDB" id="A0A3N5C0D0"/>
<dbReference type="PANTHER" id="PTHR30121:SF6">
    <property type="entry name" value="SLR6007 PROTEIN"/>
    <property type="match status" value="1"/>
</dbReference>
<organism evidence="3 4">
    <name type="scientific">Thermodesulfitimonas autotrophica</name>
    <dbReference type="NCBI Taxonomy" id="1894989"/>
    <lineage>
        <taxon>Bacteria</taxon>
        <taxon>Bacillati</taxon>
        <taxon>Bacillota</taxon>
        <taxon>Clostridia</taxon>
        <taxon>Thermoanaerobacterales</taxon>
        <taxon>Thermoanaerobacteraceae</taxon>
        <taxon>Thermodesulfitimonas</taxon>
    </lineage>
</organism>
<gene>
    <name evidence="3" type="ORF">EDD75_0430</name>
</gene>
<evidence type="ECO:0000313" key="3">
    <source>
        <dbReference type="EMBL" id="RPF49611.1"/>
    </source>
</evidence>
<dbReference type="Gene3D" id="1.10.8.730">
    <property type="match status" value="1"/>
</dbReference>
<dbReference type="EMBL" id="RKRE01000001">
    <property type="protein sequence ID" value="RPF49611.1"/>
    <property type="molecule type" value="Genomic_DNA"/>
</dbReference>
<dbReference type="OrthoDB" id="9804380at2"/>
<dbReference type="Proteomes" id="UP000282654">
    <property type="component" value="Unassembled WGS sequence"/>
</dbReference>
<evidence type="ECO:0000313" key="4">
    <source>
        <dbReference type="Proteomes" id="UP000282654"/>
    </source>
</evidence>
<name>A0A3N5C0D0_9THEO</name>
<dbReference type="RefSeq" id="WP_123927329.1">
    <property type="nucleotide sequence ID" value="NZ_RKRE01000001.1"/>
</dbReference>
<dbReference type="Pfam" id="PF01935">
    <property type="entry name" value="DUF87"/>
    <property type="match status" value="1"/>
</dbReference>
<accession>A0A3N5C0D0</accession>
<feature type="coiled-coil region" evidence="1">
    <location>
        <begin position="110"/>
        <end position="137"/>
    </location>
</feature>
<proteinExistence type="predicted"/>
<dbReference type="SUPFAM" id="SSF52540">
    <property type="entry name" value="P-loop containing nucleoside triphosphate hydrolases"/>
    <property type="match status" value="1"/>
</dbReference>
<dbReference type="Gene3D" id="3.40.50.300">
    <property type="entry name" value="P-loop containing nucleotide triphosphate hydrolases"/>
    <property type="match status" value="1"/>
</dbReference>
<keyword evidence="4" id="KW-1185">Reference proteome</keyword>
<dbReference type="InterPro" id="IPR002789">
    <property type="entry name" value="HerA_central"/>
</dbReference>
<evidence type="ECO:0000259" key="2">
    <source>
        <dbReference type="Pfam" id="PF01935"/>
    </source>
</evidence>
<keyword evidence="1" id="KW-0175">Coiled coil</keyword>
<comment type="caution">
    <text evidence="3">The sequence shown here is derived from an EMBL/GenBank/DDBJ whole genome shotgun (WGS) entry which is preliminary data.</text>
</comment>
<feature type="domain" description="Helicase HerA central" evidence="2">
    <location>
        <begin position="270"/>
        <end position="333"/>
    </location>
</feature>
<evidence type="ECO:0000256" key="1">
    <source>
        <dbReference type="SAM" id="Coils"/>
    </source>
</evidence>
<dbReference type="PANTHER" id="PTHR30121">
    <property type="entry name" value="UNCHARACTERIZED PROTEIN YJGR-RELATED"/>
    <property type="match status" value="1"/>
</dbReference>
<protein>
    <submittedName>
        <fullName evidence="3">Uncharacterized protein DUF87</fullName>
    </submittedName>
</protein>
<reference evidence="3 4" key="1">
    <citation type="submission" date="2018-11" db="EMBL/GenBank/DDBJ databases">
        <title>Genomic Encyclopedia of Type Strains, Phase IV (KMG-IV): sequencing the most valuable type-strain genomes for metagenomic binning, comparative biology and taxonomic classification.</title>
        <authorList>
            <person name="Goeker M."/>
        </authorList>
    </citation>
    <scope>NUCLEOTIDE SEQUENCE [LARGE SCALE GENOMIC DNA]</scope>
    <source>
        <strain evidence="3 4">DSM 102936</strain>
    </source>
</reference>
<dbReference type="InterPro" id="IPR027417">
    <property type="entry name" value="P-loop_NTPase"/>
</dbReference>